<gene>
    <name evidence="2" type="ORF">C9994_04060</name>
    <name evidence="1" type="ORF">GCM10011506_14070</name>
</gene>
<dbReference type="InterPro" id="IPR027961">
    <property type="entry name" value="DUF4442"/>
</dbReference>
<evidence type="ECO:0000313" key="2">
    <source>
        <dbReference type="EMBL" id="PTB97161.1"/>
    </source>
</evidence>
<dbReference type="EMBL" id="BMEC01000004">
    <property type="protein sequence ID" value="GGC29871.1"/>
    <property type="molecule type" value="Genomic_DNA"/>
</dbReference>
<dbReference type="Proteomes" id="UP000636010">
    <property type="component" value="Unassembled WGS sequence"/>
</dbReference>
<dbReference type="InterPro" id="IPR029069">
    <property type="entry name" value="HotDog_dom_sf"/>
</dbReference>
<evidence type="ECO:0000313" key="3">
    <source>
        <dbReference type="Proteomes" id="UP000240608"/>
    </source>
</evidence>
<evidence type="ECO:0000313" key="4">
    <source>
        <dbReference type="Proteomes" id="UP000636010"/>
    </source>
</evidence>
<dbReference type="EMBL" id="PYVU01000022">
    <property type="protein sequence ID" value="PTB97161.1"/>
    <property type="molecule type" value="Genomic_DNA"/>
</dbReference>
<dbReference type="SUPFAM" id="SSF54637">
    <property type="entry name" value="Thioesterase/thiol ester dehydrase-isomerase"/>
    <property type="match status" value="1"/>
</dbReference>
<reference evidence="1" key="1">
    <citation type="journal article" date="2014" name="Int. J. Syst. Evol. Microbiol.">
        <title>Complete genome of a new Firmicutes species belonging to the dominant human colonic microbiota ('Ruminococcus bicirculans') reveals two chromosomes and a selective capacity to utilize plant glucans.</title>
        <authorList>
            <consortium name="NISC Comparative Sequencing Program"/>
            <person name="Wegmann U."/>
            <person name="Louis P."/>
            <person name="Goesmann A."/>
            <person name="Henrissat B."/>
            <person name="Duncan S.H."/>
            <person name="Flint H.J."/>
        </authorList>
    </citation>
    <scope>NUCLEOTIDE SEQUENCE</scope>
    <source>
        <strain evidence="1">CGMCC 1.10832</strain>
    </source>
</reference>
<protein>
    <submittedName>
        <fullName evidence="2">DUF4442 domain-containing protein</fullName>
    </submittedName>
</protein>
<reference evidence="2 3" key="2">
    <citation type="submission" date="2018-03" db="EMBL/GenBank/DDBJ databases">
        <title>Cross-interface Injection: A General Nanoliter Liquid Handling Method Applied to Single Cells Genome Amplification Automated Nanoliter Liquid Handling Applied to Single Cell Multiple Displacement Amplification.</title>
        <authorList>
            <person name="Yun J."/>
            <person name="Xu P."/>
            <person name="Xu J."/>
            <person name="Dai X."/>
            <person name="Wang Y."/>
            <person name="Zheng X."/>
            <person name="Cao C."/>
            <person name="Yi Q."/>
            <person name="Zhu Y."/>
            <person name="Wang L."/>
            <person name="Dong Z."/>
            <person name="Huang Y."/>
            <person name="Huang L."/>
            <person name="Du W."/>
        </authorList>
    </citation>
    <scope>NUCLEOTIDE SEQUENCE [LARGE SCALE GENOMIC DNA]</scope>
    <source>
        <strain evidence="2 3">Z-D1-2</strain>
    </source>
</reference>
<name>A0A2T4DTK0_9BACT</name>
<organism evidence="2 3">
    <name type="scientific">Marivirga lumbricoides</name>
    <dbReference type="NCBI Taxonomy" id="1046115"/>
    <lineage>
        <taxon>Bacteria</taxon>
        <taxon>Pseudomonadati</taxon>
        <taxon>Bacteroidota</taxon>
        <taxon>Cytophagia</taxon>
        <taxon>Cytophagales</taxon>
        <taxon>Marivirgaceae</taxon>
        <taxon>Marivirga</taxon>
    </lineage>
</organism>
<keyword evidence="4" id="KW-1185">Reference proteome</keyword>
<reference evidence="4" key="3">
    <citation type="journal article" date="2019" name="Int. J. Syst. Evol. Microbiol.">
        <title>The Global Catalogue of Microorganisms (GCM) 10K type strain sequencing project: providing services to taxonomists for standard genome sequencing and annotation.</title>
        <authorList>
            <consortium name="The Broad Institute Genomics Platform"/>
            <consortium name="The Broad Institute Genome Sequencing Center for Infectious Disease"/>
            <person name="Wu L."/>
            <person name="Ma J."/>
        </authorList>
    </citation>
    <scope>NUCLEOTIDE SEQUENCE [LARGE SCALE GENOMIC DNA]</scope>
    <source>
        <strain evidence="4">CGMCC 1.10832</strain>
    </source>
</reference>
<accession>A0A2T4DTK0</accession>
<dbReference type="Gene3D" id="3.10.129.10">
    <property type="entry name" value="Hotdog Thioesterase"/>
    <property type="match status" value="1"/>
</dbReference>
<proteinExistence type="predicted"/>
<dbReference type="Proteomes" id="UP000240608">
    <property type="component" value="Unassembled WGS sequence"/>
</dbReference>
<reference evidence="1" key="4">
    <citation type="submission" date="2024-05" db="EMBL/GenBank/DDBJ databases">
        <authorList>
            <person name="Sun Q."/>
            <person name="Zhou Y."/>
        </authorList>
    </citation>
    <scope>NUCLEOTIDE SEQUENCE</scope>
    <source>
        <strain evidence="1">CGMCC 1.10832</strain>
    </source>
</reference>
<dbReference type="AlphaFoldDB" id="A0A2T4DTK0"/>
<dbReference type="Pfam" id="PF14539">
    <property type="entry name" value="DUF4442"/>
    <property type="match status" value="1"/>
</dbReference>
<dbReference type="RefSeq" id="WP_188461698.1">
    <property type="nucleotide sequence ID" value="NZ_BAABHU010000004.1"/>
</dbReference>
<evidence type="ECO:0000313" key="1">
    <source>
        <dbReference type="EMBL" id="GGC29871.1"/>
    </source>
</evidence>
<comment type="caution">
    <text evidence="2">The sequence shown here is derived from an EMBL/GenBank/DDBJ whole genome shotgun (WGS) entry which is preliminary data.</text>
</comment>
<sequence>MNLNQLIRKASQSKFYLWVLNRGLDYMIPFNKPHGFQLISIQEDKVRTKLPYKRRNLNHIKGIHACAMATVSEFTTGLMILYKLDAKKYRIIMQKLEMDYHFQGKMNAYAEFSIDANWVKEKVEEPLQKNDAVVIPCEIKLYDEKENHLSTGLIYWQIKPWDKVKTKK</sequence>